<dbReference type="AlphaFoldDB" id="A0A343JFE8"/>
<sequence>MEVRIIRYGTDDYQKTLILRNEVLRRPWRRSIYDDDLRSEVDKDVIFGAFKEEDILGVGTLSHSDNKKIRIKYLAVNSKNQGKGTGSAILRAMENYARELGYKKIILETRLSVREFYLKNGYRTTGKIFISEVIPVKHINMEKRIP</sequence>
<dbReference type="PROSITE" id="PS51186">
    <property type="entry name" value="GNAT"/>
    <property type="match status" value="1"/>
</dbReference>
<proteinExistence type="predicted"/>
<dbReference type="RefSeq" id="WP_119866380.1">
    <property type="nucleotide sequence ID" value="NZ_CP016786.1"/>
</dbReference>
<evidence type="ECO:0000313" key="3">
    <source>
        <dbReference type="EMBL" id="ASW44256.1"/>
    </source>
</evidence>
<protein>
    <recommendedName>
        <fullName evidence="2">N-acetyltransferase domain-containing protein</fullName>
    </recommendedName>
</protein>
<feature type="domain" description="N-acetyltransferase" evidence="2">
    <location>
        <begin position="1"/>
        <end position="146"/>
    </location>
</feature>
<name>A0A343JFE8_9CLOT</name>
<dbReference type="InterPro" id="IPR050769">
    <property type="entry name" value="NAT_camello-type"/>
</dbReference>
<dbReference type="GO" id="GO:0008080">
    <property type="term" value="F:N-acetyltransferase activity"/>
    <property type="evidence" value="ECO:0007669"/>
    <property type="project" value="InterPro"/>
</dbReference>
<dbReference type="InterPro" id="IPR016181">
    <property type="entry name" value="Acyl_CoA_acyltransferase"/>
</dbReference>
<dbReference type="PANTHER" id="PTHR13947">
    <property type="entry name" value="GNAT FAMILY N-ACETYLTRANSFERASE"/>
    <property type="match status" value="1"/>
</dbReference>
<dbReference type="Proteomes" id="UP000264883">
    <property type="component" value="Chromosome"/>
</dbReference>
<evidence type="ECO:0000259" key="2">
    <source>
        <dbReference type="PROSITE" id="PS51186"/>
    </source>
</evidence>
<evidence type="ECO:0000313" key="4">
    <source>
        <dbReference type="Proteomes" id="UP000264883"/>
    </source>
</evidence>
<gene>
    <name evidence="3" type="ORF">BEN51_12565</name>
</gene>
<keyword evidence="1" id="KW-0808">Transferase</keyword>
<dbReference type="InterPro" id="IPR000182">
    <property type="entry name" value="GNAT_dom"/>
</dbReference>
<dbReference type="KEGG" id="cia:BEN51_12565"/>
<dbReference type="SUPFAM" id="SSF55729">
    <property type="entry name" value="Acyl-CoA N-acyltransferases (Nat)"/>
    <property type="match status" value="1"/>
</dbReference>
<dbReference type="OrthoDB" id="9797178at2"/>
<dbReference type="CDD" id="cd04301">
    <property type="entry name" value="NAT_SF"/>
    <property type="match status" value="1"/>
</dbReference>
<dbReference type="Pfam" id="PF00583">
    <property type="entry name" value="Acetyltransf_1"/>
    <property type="match status" value="1"/>
</dbReference>
<organism evidence="3 4">
    <name type="scientific">Clostridium isatidis</name>
    <dbReference type="NCBI Taxonomy" id="182773"/>
    <lineage>
        <taxon>Bacteria</taxon>
        <taxon>Bacillati</taxon>
        <taxon>Bacillota</taxon>
        <taxon>Clostridia</taxon>
        <taxon>Eubacteriales</taxon>
        <taxon>Clostridiaceae</taxon>
        <taxon>Clostridium</taxon>
    </lineage>
</organism>
<keyword evidence="4" id="KW-1185">Reference proteome</keyword>
<reference evidence="3 4" key="1">
    <citation type="submission" date="2016-08" db="EMBL/GenBank/DDBJ databases">
        <title>Complete Genome Sequence Of The Indigo Reducing Clostridium isatidis DSM15098.</title>
        <authorList>
            <person name="Little G.T."/>
            <person name="Minton N.P."/>
        </authorList>
    </citation>
    <scope>NUCLEOTIDE SEQUENCE [LARGE SCALE GENOMIC DNA]</scope>
    <source>
        <strain evidence="3 4">DSM 15098</strain>
    </source>
</reference>
<evidence type="ECO:0000256" key="1">
    <source>
        <dbReference type="ARBA" id="ARBA00022679"/>
    </source>
</evidence>
<dbReference type="Gene3D" id="3.40.630.30">
    <property type="match status" value="1"/>
</dbReference>
<accession>A0A343JFE8</accession>
<dbReference type="PANTHER" id="PTHR13947:SF37">
    <property type="entry name" value="LD18367P"/>
    <property type="match status" value="1"/>
</dbReference>
<dbReference type="EMBL" id="CP016786">
    <property type="protein sequence ID" value="ASW44256.1"/>
    <property type="molecule type" value="Genomic_DNA"/>
</dbReference>